<proteinExistence type="predicted"/>
<evidence type="ECO:0000313" key="2">
    <source>
        <dbReference type="Proteomes" id="UP001229421"/>
    </source>
</evidence>
<accession>A0AAD8KG46</accession>
<keyword evidence="2" id="KW-1185">Reference proteome</keyword>
<dbReference type="AlphaFoldDB" id="A0AAD8KG46"/>
<protein>
    <submittedName>
        <fullName evidence="1">Uncharacterized protein</fullName>
    </submittedName>
</protein>
<reference evidence="1" key="1">
    <citation type="journal article" date="2023" name="bioRxiv">
        <title>Improved chromosome-level genome assembly for marigold (Tagetes erecta).</title>
        <authorList>
            <person name="Jiang F."/>
            <person name="Yuan L."/>
            <person name="Wang S."/>
            <person name="Wang H."/>
            <person name="Xu D."/>
            <person name="Wang A."/>
            <person name="Fan W."/>
        </authorList>
    </citation>
    <scope>NUCLEOTIDE SEQUENCE</scope>
    <source>
        <strain evidence="1">WSJ</strain>
        <tissue evidence="1">Leaf</tissue>
    </source>
</reference>
<sequence>MGVWYYAGQRLAIEGFFVEIDLVFSAFSVQLGVSCGAYATLYNGHQRSCFVIVAGKSMSFSRRCSAVVVRNILALISYRLFNALEEIHEEDKKRGKHKSASDHHNLARPIDTAGNGAVMMSLVKRCMAVLAVKRCKGSTSGYGVVNSSGSVAKINTAGNDGVMMLLILSTIRT</sequence>
<gene>
    <name evidence="1" type="ORF">QVD17_25080</name>
</gene>
<comment type="caution">
    <text evidence="1">The sequence shown here is derived from an EMBL/GenBank/DDBJ whole genome shotgun (WGS) entry which is preliminary data.</text>
</comment>
<organism evidence="1 2">
    <name type="scientific">Tagetes erecta</name>
    <name type="common">African marigold</name>
    <dbReference type="NCBI Taxonomy" id="13708"/>
    <lineage>
        <taxon>Eukaryota</taxon>
        <taxon>Viridiplantae</taxon>
        <taxon>Streptophyta</taxon>
        <taxon>Embryophyta</taxon>
        <taxon>Tracheophyta</taxon>
        <taxon>Spermatophyta</taxon>
        <taxon>Magnoliopsida</taxon>
        <taxon>eudicotyledons</taxon>
        <taxon>Gunneridae</taxon>
        <taxon>Pentapetalae</taxon>
        <taxon>asterids</taxon>
        <taxon>campanulids</taxon>
        <taxon>Asterales</taxon>
        <taxon>Asteraceae</taxon>
        <taxon>Asteroideae</taxon>
        <taxon>Heliantheae alliance</taxon>
        <taxon>Tageteae</taxon>
        <taxon>Tagetes</taxon>
    </lineage>
</organism>
<dbReference type="Proteomes" id="UP001229421">
    <property type="component" value="Unassembled WGS sequence"/>
</dbReference>
<name>A0AAD8KG46_TARER</name>
<evidence type="ECO:0000313" key="1">
    <source>
        <dbReference type="EMBL" id="KAK1422158.1"/>
    </source>
</evidence>
<dbReference type="EMBL" id="JAUHHV010000006">
    <property type="protein sequence ID" value="KAK1422158.1"/>
    <property type="molecule type" value="Genomic_DNA"/>
</dbReference>